<evidence type="ECO:0000313" key="2">
    <source>
        <dbReference type="EMBL" id="KOS12653.1"/>
    </source>
</evidence>
<dbReference type="InterPro" id="IPR014848">
    <property type="entry name" value="Rgp1"/>
</dbReference>
<dbReference type="Pfam" id="PF08737">
    <property type="entry name" value="Rgp1"/>
    <property type="match status" value="2"/>
</dbReference>
<accession>A0A0N0RRV7</accession>
<dbReference type="AlphaFoldDB" id="A0A0N0RRV7"/>
<comment type="caution">
    <text evidence="2">The sequence shown here is derived from an EMBL/GenBank/DDBJ whole genome shotgun (WGS) entry which is preliminary data.</text>
</comment>
<feature type="region of interest" description="Disordered" evidence="1">
    <location>
        <begin position="82"/>
        <end position="145"/>
    </location>
</feature>
<gene>
    <name evidence="2" type="ORF">Malapachy_0375</name>
</gene>
<evidence type="ECO:0008006" key="4">
    <source>
        <dbReference type="Google" id="ProtNLM"/>
    </source>
</evidence>
<dbReference type="EMBL" id="LGAV01000010">
    <property type="protein sequence ID" value="KOS12653.1"/>
    <property type="molecule type" value="Genomic_DNA"/>
</dbReference>
<organism evidence="2 3">
    <name type="scientific">Malassezia pachydermatis</name>
    <dbReference type="NCBI Taxonomy" id="77020"/>
    <lineage>
        <taxon>Eukaryota</taxon>
        <taxon>Fungi</taxon>
        <taxon>Dikarya</taxon>
        <taxon>Basidiomycota</taxon>
        <taxon>Ustilaginomycotina</taxon>
        <taxon>Malasseziomycetes</taxon>
        <taxon>Malasseziales</taxon>
        <taxon>Malasseziaceae</taxon>
        <taxon>Malassezia</taxon>
    </lineage>
</organism>
<proteinExistence type="predicted"/>
<keyword evidence="3" id="KW-1185">Reference proteome</keyword>
<feature type="compositionally biased region" description="Basic and acidic residues" evidence="1">
    <location>
        <begin position="123"/>
        <end position="134"/>
    </location>
</feature>
<dbReference type="Proteomes" id="UP000037751">
    <property type="component" value="Unassembled WGS sequence"/>
</dbReference>
<dbReference type="PANTHER" id="PTHR12507">
    <property type="entry name" value="REDUCED GROWTH PHENOTYPE 1 RGP1, YEAST -RELATED"/>
    <property type="match status" value="1"/>
</dbReference>
<dbReference type="VEuPathDB" id="FungiDB:Malapachy_0375"/>
<reference evidence="2 3" key="1">
    <citation type="submission" date="2015-07" db="EMBL/GenBank/DDBJ databases">
        <title>Draft Genome Sequence of Malassezia furfur CBS1878 and Malassezia pachydermatis CBS1879.</title>
        <authorList>
            <person name="Triana S."/>
            <person name="Ohm R."/>
            <person name="Gonzalez A."/>
            <person name="DeCock H."/>
            <person name="Restrepo S."/>
            <person name="Celis A."/>
        </authorList>
    </citation>
    <scope>NUCLEOTIDE SEQUENCE [LARGE SCALE GENOMIC DNA]</scope>
    <source>
        <strain evidence="2 3">CBS 1879</strain>
    </source>
</reference>
<dbReference type="RefSeq" id="XP_017990285.1">
    <property type="nucleotide sequence ID" value="XM_018134896.1"/>
</dbReference>
<sequence length="730" mass="79334">MATSKDGMAYASAVVVSITPKQPSFFAGETFECTITFTNTHPPIRAAEHRRSLSASPQMRRVASDVGSMHASSSSAITITPASPVETWPSSGTEPPSRLGLLGPRTQHERAGTPSRRRTTFASRREAPRPERGAKAVPSSHPHARQKSVVAYQVEDLSQAFGLLQAQERPIPKEIPTSPYPDPYATHNKVMDAALRESVASWANDAQLLEHTSQSPLFPSRDTLPPGHEKLLWAFAQIGGTMEVERGIVRPADFDQLRMRLARGEMPSPMTTASPSPSPSPAQSPATPRTLGGGELGYDAEYEAGTIDIETGAPTATATHDLRASHVPAISTIAALLFRPMQPTRSPHTPRHWRTGSTLSDIQTRALLSPTLPTYSAPPTMLDVDVELAPGESRSYTFSLRLPADLPPSFHGHAVHFDYYLTIGTNRVDPRVRGMQESRLLHIPIRVYNHVVPGAGPLACFDLLNPVVASQSEGHVEVQSAVSAKQPDADDHEERTRLSSWAQELVHGHVHAHRTDTAAPLSSMDAINDLAQRASKVTYDIAKDGHVAALLTLARAKYKVGDSVQVLLRMNEPGATVRIVRVAASLESHEEVDASMALLPPGRTQTMTRQVYATQHEATLDTRQTCLWLPIPSGATPEFSTSGIRHRWSVRISLLTQMADDGTSKVAPPPHLMSDTQAFAAFQTSLHDVPVLCGRQGTTTSRLEIVECSVPVMVLPHRSQRKTDPVLLYA</sequence>
<feature type="region of interest" description="Disordered" evidence="1">
    <location>
        <begin position="266"/>
        <end position="297"/>
    </location>
</feature>
<dbReference type="GeneID" id="28726771"/>
<name>A0A0N0RRV7_9BASI</name>
<dbReference type="STRING" id="77020.A0A0N0RRV7"/>
<evidence type="ECO:0000313" key="3">
    <source>
        <dbReference type="Proteomes" id="UP000037751"/>
    </source>
</evidence>
<evidence type="ECO:0000256" key="1">
    <source>
        <dbReference type="SAM" id="MobiDB-lite"/>
    </source>
</evidence>
<protein>
    <recommendedName>
        <fullName evidence="4">Rgp1-domain-containing protein</fullName>
    </recommendedName>
</protein>
<dbReference type="OrthoDB" id="1918at2759"/>